<organism evidence="2 3">
    <name type="scientific">Arsenicibacter rosenii</name>
    <dbReference type="NCBI Taxonomy" id="1750698"/>
    <lineage>
        <taxon>Bacteria</taxon>
        <taxon>Pseudomonadati</taxon>
        <taxon>Bacteroidota</taxon>
        <taxon>Cytophagia</taxon>
        <taxon>Cytophagales</taxon>
        <taxon>Spirosomataceae</taxon>
        <taxon>Arsenicibacter</taxon>
    </lineage>
</organism>
<keyword evidence="3" id="KW-1185">Reference proteome</keyword>
<dbReference type="AlphaFoldDB" id="A0A1S2VKA1"/>
<name>A0A1S2VKA1_9BACT</name>
<dbReference type="EMBL" id="MORL01000007">
    <property type="protein sequence ID" value="OIN58248.1"/>
    <property type="molecule type" value="Genomic_DNA"/>
</dbReference>
<proteinExistence type="predicted"/>
<keyword evidence="1" id="KW-0472">Membrane</keyword>
<sequence length="162" mass="18923">MNTNLLFPHRYRLIGWLIFLPSAVLGLFYTYAEFKFAFLTLQAPDKKSSVYGLYQFFFDNLFGNTNFTDEVAAIGIITGLLFIAFAREKHEDEMIQHLRLESLQWSVYANYIILSLAIILIHGSPFLSVMIYNMFTILLVFVIRFRLLLYKNSRELEKEVGV</sequence>
<feature type="transmembrane region" description="Helical" evidence="1">
    <location>
        <begin position="130"/>
        <end position="149"/>
    </location>
</feature>
<reference evidence="2 3" key="1">
    <citation type="submission" date="2016-10" db="EMBL/GenBank/DDBJ databases">
        <title>Arsenicibacter rosenii gen. nov., sp. nov., an efficient arsenic-methylating bacterium isolated from an arsenic-contaminated paddy soil.</title>
        <authorList>
            <person name="Huang K."/>
        </authorList>
    </citation>
    <scope>NUCLEOTIDE SEQUENCE [LARGE SCALE GENOMIC DNA]</scope>
    <source>
        <strain evidence="2 3">SM-1</strain>
    </source>
</reference>
<gene>
    <name evidence="2" type="ORF">BLX24_14670</name>
</gene>
<dbReference type="OrthoDB" id="894278at2"/>
<dbReference type="Proteomes" id="UP000181790">
    <property type="component" value="Unassembled WGS sequence"/>
</dbReference>
<feature type="transmembrane region" description="Helical" evidence="1">
    <location>
        <begin position="107"/>
        <end position="124"/>
    </location>
</feature>
<feature type="transmembrane region" description="Helical" evidence="1">
    <location>
        <begin position="67"/>
        <end position="86"/>
    </location>
</feature>
<dbReference type="RefSeq" id="WP_071503920.1">
    <property type="nucleotide sequence ID" value="NZ_MORL01000007.1"/>
</dbReference>
<feature type="transmembrane region" description="Helical" evidence="1">
    <location>
        <begin position="12"/>
        <end position="32"/>
    </location>
</feature>
<accession>A0A1S2VKA1</accession>
<keyword evidence="1" id="KW-0812">Transmembrane</keyword>
<protein>
    <submittedName>
        <fullName evidence="2">Uncharacterized protein</fullName>
    </submittedName>
</protein>
<evidence type="ECO:0000313" key="2">
    <source>
        <dbReference type="EMBL" id="OIN58248.1"/>
    </source>
</evidence>
<evidence type="ECO:0000313" key="3">
    <source>
        <dbReference type="Proteomes" id="UP000181790"/>
    </source>
</evidence>
<keyword evidence="1" id="KW-1133">Transmembrane helix</keyword>
<evidence type="ECO:0000256" key="1">
    <source>
        <dbReference type="SAM" id="Phobius"/>
    </source>
</evidence>
<comment type="caution">
    <text evidence="2">The sequence shown here is derived from an EMBL/GenBank/DDBJ whole genome shotgun (WGS) entry which is preliminary data.</text>
</comment>